<sequence>MTLGLPLALVAGLVGALSVACFLWGAHLVTRPTAVAEDFVPALPKKKREGTFLLHRITELLGHPFGATLMDLLGPEGQARIQKRIDEAGRPGGITVLRYVRRKTGEVLLYGTLGILFLLNDSPMIALVVLAFTLLSDIVLYTAKQQRMDEIQKQLPDFLDVLAVTVSAGLSFRQALARVADAMPGLLASEFRLALRQMELGSSRREAFETLRRRNPNESLGRFVSAFQQAEDLGAPLAQTLLNISLDMRREDAQYQRRKAVRLNPRVTVITAATMLPGLLLLIGGGLFLGSGINLAAFFG</sequence>
<name>A0A399G176_9ACTN</name>
<comment type="subcellular location">
    <subcellularLocation>
        <location evidence="1">Cell membrane</location>
        <topology evidence="1">Multi-pass membrane protein</topology>
    </subcellularLocation>
</comment>
<evidence type="ECO:0000256" key="5">
    <source>
        <dbReference type="ARBA" id="ARBA00023136"/>
    </source>
</evidence>
<dbReference type="EMBL" id="CP063196">
    <property type="protein sequence ID" value="UOE18001.1"/>
    <property type="molecule type" value="Genomic_DNA"/>
</dbReference>
<dbReference type="Pfam" id="PF19359">
    <property type="entry name" value="DUF5936"/>
    <property type="match status" value="1"/>
</dbReference>
<evidence type="ECO:0000313" key="9">
    <source>
        <dbReference type="Proteomes" id="UP000265719"/>
    </source>
</evidence>
<dbReference type="KEGG" id="thao:NI17_014165"/>
<evidence type="ECO:0000256" key="4">
    <source>
        <dbReference type="ARBA" id="ARBA00022989"/>
    </source>
</evidence>
<keyword evidence="5" id="KW-0472">Membrane</keyword>
<evidence type="ECO:0000259" key="6">
    <source>
        <dbReference type="Pfam" id="PF00482"/>
    </source>
</evidence>
<dbReference type="AlphaFoldDB" id="A0A399G176"/>
<dbReference type="Gene3D" id="1.20.81.30">
    <property type="entry name" value="Type II secretion system (T2SS), domain F"/>
    <property type="match status" value="1"/>
</dbReference>
<keyword evidence="4" id="KW-1133">Transmembrane helix</keyword>
<keyword evidence="3" id="KW-0812">Transmembrane</keyword>
<feature type="domain" description="Type II secretion system protein GspF" evidence="6">
    <location>
        <begin position="158"/>
        <end position="283"/>
    </location>
</feature>
<evidence type="ECO:0000256" key="3">
    <source>
        <dbReference type="ARBA" id="ARBA00022692"/>
    </source>
</evidence>
<dbReference type="OrthoDB" id="3362351at2"/>
<dbReference type="InterPro" id="IPR045980">
    <property type="entry name" value="DUF5936"/>
</dbReference>
<protein>
    <submittedName>
        <fullName evidence="8">Type II secretion system F family protein</fullName>
    </submittedName>
</protein>
<dbReference type="Pfam" id="PF00482">
    <property type="entry name" value="T2SSF"/>
    <property type="match status" value="1"/>
</dbReference>
<dbReference type="PANTHER" id="PTHR35007">
    <property type="entry name" value="INTEGRAL MEMBRANE PROTEIN-RELATED"/>
    <property type="match status" value="1"/>
</dbReference>
<dbReference type="GO" id="GO:0005886">
    <property type="term" value="C:plasma membrane"/>
    <property type="evidence" value="ECO:0007669"/>
    <property type="project" value="UniProtKB-SubCell"/>
</dbReference>
<gene>
    <name evidence="8" type="ORF">NI17_014165</name>
</gene>
<dbReference type="InterPro" id="IPR042094">
    <property type="entry name" value="T2SS_GspF_sf"/>
</dbReference>
<dbReference type="RefSeq" id="WP_068688638.1">
    <property type="nucleotide sequence ID" value="NZ_CP063196.1"/>
</dbReference>
<dbReference type="InterPro" id="IPR018076">
    <property type="entry name" value="T2SS_GspF_dom"/>
</dbReference>
<evidence type="ECO:0000256" key="1">
    <source>
        <dbReference type="ARBA" id="ARBA00004651"/>
    </source>
</evidence>
<accession>A0A399G176</accession>
<evidence type="ECO:0000256" key="2">
    <source>
        <dbReference type="ARBA" id="ARBA00022475"/>
    </source>
</evidence>
<organism evidence="8 9">
    <name type="scientific">Thermobifida halotolerans</name>
    <dbReference type="NCBI Taxonomy" id="483545"/>
    <lineage>
        <taxon>Bacteria</taxon>
        <taxon>Bacillati</taxon>
        <taxon>Actinomycetota</taxon>
        <taxon>Actinomycetes</taxon>
        <taxon>Streptosporangiales</taxon>
        <taxon>Nocardiopsidaceae</taxon>
        <taxon>Thermobifida</taxon>
    </lineage>
</organism>
<keyword evidence="9" id="KW-1185">Reference proteome</keyword>
<evidence type="ECO:0000259" key="7">
    <source>
        <dbReference type="Pfam" id="PF19359"/>
    </source>
</evidence>
<keyword evidence="2" id="KW-1003">Cell membrane</keyword>
<reference evidence="8" key="1">
    <citation type="submission" date="2020-10" db="EMBL/GenBank/DDBJ databases">
        <title>De novo genome project of the cellulose decomposer Thermobifida halotolerans type strain.</title>
        <authorList>
            <person name="Nagy I."/>
            <person name="Horvath B."/>
            <person name="Kukolya J."/>
            <person name="Nagy I."/>
            <person name="Orsini M."/>
        </authorList>
    </citation>
    <scope>NUCLEOTIDE SEQUENCE</scope>
    <source>
        <strain evidence="8">DSM 44931</strain>
    </source>
</reference>
<proteinExistence type="predicted"/>
<dbReference type="PANTHER" id="PTHR35007:SF2">
    <property type="entry name" value="PILUS ASSEMBLE PROTEIN"/>
    <property type="match status" value="1"/>
</dbReference>
<dbReference type="Proteomes" id="UP000265719">
    <property type="component" value="Chromosome"/>
</dbReference>
<evidence type="ECO:0000313" key="8">
    <source>
        <dbReference type="EMBL" id="UOE18001.1"/>
    </source>
</evidence>
<feature type="domain" description="DUF5936" evidence="7">
    <location>
        <begin position="8"/>
        <end position="147"/>
    </location>
</feature>